<dbReference type="InterPro" id="IPR013325">
    <property type="entry name" value="RNA_pol_sigma_r2"/>
</dbReference>
<evidence type="ECO:0000259" key="6">
    <source>
        <dbReference type="Pfam" id="PF04542"/>
    </source>
</evidence>
<dbReference type="EMBL" id="BSFD01000001">
    <property type="protein sequence ID" value="GLK47244.1"/>
    <property type="molecule type" value="Genomic_DNA"/>
</dbReference>
<evidence type="ECO:0000313" key="8">
    <source>
        <dbReference type="EMBL" id="GLK47244.1"/>
    </source>
</evidence>
<dbReference type="Pfam" id="PF04542">
    <property type="entry name" value="Sigma70_r2"/>
    <property type="match status" value="1"/>
</dbReference>
<dbReference type="Gene3D" id="1.10.10.10">
    <property type="entry name" value="Winged helix-like DNA-binding domain superfamily/Winged helix DNA-binding domain"/>
    <property type="match status" value="1"/>
</dbReference>
<sequence length="218" mass="24837">MHSHALHTFNHQNIAPIADRAVASDQELYEAMRAGDDLCLRTLMERHRGMAHAVCRNILGDEVEADDVVQEVFFSLWKRGGWTPGDVRFTTWLHRVLINRSIDHRRRRRDTPTEAEALGAAVEDFGAGGGPDAEELITRQETADRLRAALLRLPTAQQRVLSLHYFEDADVPEIMARLAATENSVRSLLKRGKVALREDLRKQKKIWPHDLDRTARHA</sequence>
<dbReference type="CDD" id="cd06171">
    <property type="entry name" value="Sigma70_r4"/>
    <property type="match status" value="1"/>
</dbReference>
<feature type="domain" description="RNA polymerase sigma-70 region 2" evidence="6">
    <location>
        <begin position="43"/>
        <end position="109"/>
    </location>
</feature>
<accession>A0ABQ5T3A8</accession>
<proteinExistence type="inferred from homology"/>
<evidence type="ECO:0000256" key="3">
    <source>
        <dbReference type="ARBA" id="ARBA00023082"/>
    </source>
</evidence>
<dbReference type="InterPro" id="IPR013249">
    <property type="entry name" value="RNA_pol_sigma70_r4_t2"/>
</dbReference>
<keyword evidence="3" id="KW-0731">Sigma factor</keyword>
<keyword evidence="9" id="KW-1185">Reference proteome</keyword>
<keyword evidence="5" id="KW-0804">Transcription</keyword>
<dbReference type="RefSeq" id="WP_271163629.1">
    <property type="nucleotide sequence ID" value="NZ_BSFD01000001.1"/>
</dbReference>
<comment type="caution">
    <text evidence="8">The sequence shown here is derived from an EMBL/GenBank/DDBJ whole genome shotgun (WGS) entry which is preliminary data.</text>
</comment>
<evidence type="ECO:0000256" key="5">
    <source>
        <dbReference type="ARBA" id="ARBA00023163"/>
    </source>
</evidence>
<dbReference type="SUPFAM" id="SSF88659">
    <property type="entry name" value="Sigma3 and sigma4 domains of RNA polymerase sigma factors"/>
    <property type="match status" value="1"/>
</dbReference>
<reference evidence="8" key="2">
    <citation type="submission" date="2023-01" db="EMBL/GenBank/DDBJ databases">
        <authorList>
            <person name="Sun Q."/>
            <person name="Evtushenko L."/>
        </authorList>
    </citation>
    <scope>NUCLEOTIDE SEQUENCE</scope>
    <source>
        <strain evidence="8">VKM B-1499</strain>
    </source>
</reference>
<evidence type="ECO:0000259" key="7">
    <source>
        <dbReference type="Pfam" id="PF08281"/>
    </source>
</evidence>
<reference evidence="8" key="1">
    <citation type="journal article" date="2014" name="Int. J. Syst. Evol. Microbiol.">
        <title>Complete genome of a new Firmicutes species belonging to the dominant human colonic microbiota ('Ruminococcus bicirculans') reveals two chromosomes and a selective capacity to utilize plant glucans.</title>
        <authorList>
            <consortium name="NISC Comparative Sequencing Program"/>
            <person name="Wegmann U."/>
            <person name="Louis P."/>
            <person name="Goesmann A."/>
            <person name="Henrissat B."/>
            <person name="Duncan S.H."/>
            <person name="Flint H.J."/>
        </authorList>
    </citation>
    <scope>NUCLEOTIDE SEQUENCE</scope>
    <source>
        <strain evidence="8">VKM B-1499</strain>
    </source>
</reference>
<dbReference type="InterPro" id="IPR014284">
    <property type="entry name" value="RNA_pol_sigma-70_dom"/>
</dbReference>
<keyword evidence="2" id="KW-0805">Transcription regulation</keyword>
<gene>
    <name evidence="8" type="ORF">GCM10017620_02170</name>
</gene>
<keyword evidence="4" id="KW-0238">DNA-binding</keyword>
<dbReference type="SUPFAM" id="SSF88946">
    <property type="entry name" value="Sigma2 domain of RNA polymerase sigma factors"/>
    <property type="match status" value="1"/>
</dbReference>
<dbReference type="PANTHER" id="PTHR43133:SF8">
    <property type="entry name" value="RNA POLYMERASE SIGMA FACTOR HI_1459-RELATED"/>
    <property type="match status" value="1"/>
</dbReference>
<feature type="domain" description="RNA polymerase sigma factor 70 region 4 type 2" evidence="7">
    <location>
        <begin position="144"/>
        <end position="196"/>
    </location>
</feature>
<name>A0ABQ5T3A8_9CAUL</name>
<dbReference type="InterPro" id="IPR039425">
    <property type="entry name" value="RNA_pol_sigma-70-like"/>
</dbReference>
<dbReference type="NCBIfam" id="TIGR02937">
    <property type="entry name" value="sigma70-ECF"/>
    <property type="match status" value="1"/>
</dbReference>
<comment type="similarity">
    <text evidence="1">Belongs to the sigma-70 factor family. ECF subfamily.</text>
</comment>
<protein>
    <submittedName>
        <fullName evidence="8">RNA polymerase sigma factor</fullName>
    </submittedName>
</protein>
<evidence type="ECO:0000256" key="2">
    <source>
        <dbReference type="ARBA" id="ARBA00023015"/>
    </source>
</evidence>
<dbReference type="Gene3D" id="1.10.1740.10">
    <property type="match status" value="1"/>
</dbReference>
<dbReference type="PANTHER" id="PTHR43133">
    <property type="entry name" value="RNA POLYMERASE ECF-TYPE SIGMA FACTO"/>
    <property type="match status" value="1"/>
</dbReference>
<dbReference type="InterPro" id="IPR013324">
    <property type="entry name" value="RNA_pol_sigma_r3/r4-like"/>
</dbReference>
<evidence type="ECO:0000256" key="4">
    <source>
        <dbReference type="ARBA" id="ARBA00023125"/>
    </source>
</evidence>
<dbReference type="Pfam" id="PF08281">
    <property type="entry name" value="Sigma70_r4_2"/>
    <property type="match status" value="1"/>
</dbReference>
<evidence type="ECO:0000256" key="1">
    <source>
        <dbReference type="ARBA" id="ARBA00010641"/>
    </source>
</evidence>
<organism evidence="8 9">
    <name type="scientific">Brevundimonas intermedia</name>
    <dbReference type="NCBI Taxonomy" id="74315"/>
    <lineage>
        <taxon>Bacteria</taxon>
        <taxon>Pseudomonadati</taxon>
        <taxon>Pseudomonadota</taxon>
        <taxon>Alphaproteobacteria</taxon>
        <taxon>Caulobacterales</taxon>
        <taxon>Caulobacteraceae</taxon>
        <taxon>Brevundimonas</taxon>
    </lineage>
</organism>
<dbReference type="Proteomes" id="UP001143509">
    <property type="component" value="Unassembled WGS sequence"/>
</dbReference>
<evidence type="ECO:0000313" key="9">
    <source>
        <dbReference type="Proteomes" id="UP001143509"/>
    </source>
</evidence>
<dbReference type="InterPro" id="IPR007627">
    <property type="entry name" value="RNA_pol_sigma70_r2"/>
</dbReference>
<dbReference type="InterPro" id="IPR036388">
    <property type="entry name" value="WH-like_DNA-bd_sf"/>
</dbReference>